<evidence type="ECO:0000313" key="2">
    <source>
        <dbReference type="EMBL" id="SIO13159.1"/>
    </source>
</evidence>
<dbReference type="AlphaFoldDB" id="A0A1N6H076"/>
<keyword evidence="1" id="KW-0812">Transmembrane</keyword>
<dbReference type="InterPro" id="IPR012902">
    <property type="entry name" value="N_methyl_site"/>
</dbReference>
<sequence length="163" mass="18270">MTAPTSKVGTLNSNCHRISGFTLFELLIVLVIIGTMTSMLAFNIDFSSSSDMNTAVRRISGAVAEARSRALLKRAQLELRVSRNKMELYQRTKDGRHRLNVTQLPQNVSIEDVEIDGKHGRHLLLFQLKGITQPTIIRLKTKNTQQDILIHPILGIELVNSHS</sequence>
<proteinExistence type="predicted"/>
<organism evidence="2 3">
    <name type="scientific">Halodesulfovibrio marinisediminis DSM 17456</name>
    <dbReference type="NCBI Taxonomy" id="1121457"/>
    <lineage>
        <taxon>Bacteria</taxon>
        <taxon>Pseudomonadati</taxon>
        <taxon>Thermodesulfobacteriota</taxon>
        <taxon>Desulfovibrionia</taxon>
        <taxon>Desulfovibrionales</taxon>
        <taxon>Desulfovibrionaceae</taxon>
        <taxon>Halodesulfovibrio</taxon>
    </lineage>
</organism>
<dbReference type="SUPFAM" id="SSF54523">
    <property type="entry name" value="Pili subunits"/>
    <property type="match status" value="1"/>
</dbReference>
<evidence type="ECO:0000256" key="1">
    <source>
        <dbReference type="SAM" id="Phobius"/>
    </source>
</evidence>
<accession>A0A1N6H076</accession>
<keyword evidence="1" id="KW-0472">Membrane</keyword>
<keyword evidence="3" id="KW-1185">Reference proteome</keyword>
<evidence type="ECO:0000313" key="3">
    <source>
        <dbReference type="Proteomes" id="UP000184694"/>
    </source>
</evidence>
<dbReference type="STRING" id="1121457.SAMN02745161_1923"/>
<dbReference type="Pfam" id="PF07963">
    <property type="entry name" value="N_methyl"/>
    <property type="match status" value="1"/>
</dbReference>
<dbReference type="InterPro" id="IPR045584">
    <property type="entry name" value="Pilin-like"/>
</dbReference>
<dbReference type="OrthoDB" id="5465191at2"/>
<name>A0A1N6H076_9BACT</name>
<gene>
    <name evidence="2" type="ORF">SAMN02745161_1923</name>
</gene>
<dbReference type="Proteomes" id="UP000184694">
    <property type="component" value="Unassembled WGS sequence"/>
</dbReference>
<dbReference type="RefSeq" id="WP_074216714.1">
    <property type="nucleotide sequence ID" value="NZ_FSRG01000005.1"/>
</dbReference>
<protein>
    <submittedName>
        <fullName evidence="2">Type II secretion system protein H</fullName>
    </submittedName>
</protein>
<feature type="transmembrane region" description="Helical" evidence="1">
    <location>
        <begin position="20"/>
        <end position="42"/>
    </location>
</feature>
<reference evidence="3" key="1">
    <citation type="submission" date="2016-11" db="EMBL/GenBank/DDBJ databases">
        <authorList>
            <person name="Varghese N."/>
            <person name="Submissions S."/>
        </authorList>
    </citation>
    <scope>NUCLEOTIDE SEQUENCE [LARGE SCALE GENOMIC DNA]</scope>
    <source>
        <strain evidence="3">DSM 17456</strain>
    </source>
</reference>
<keyword evidence="1" id="KW-1133">Transmembrane helix</keyword>
<dbReference type="NCBIfam" id="TIGR02532">
    <property type="entry name" value="IV_pilin_GFxxxE"/>
    <property type="match status" value="1"/>
</dbReference>
<dbReference type="EMBL" id="FSRG01000005">
    <property type="protein sequence ID" value="SIO13159.1"/>
    <property type="molecule type" value="Genomic_DNA"/>
</dbReference>